<dbReference type="Proteomes" id="UP000887116">
    <property type="component" value="Unassembled WGS sequence"/>
</dbReference>
<keyword evidence="2" id="KW-1185">Reference proteome</keyword>
<accession>A0A8X6FHW9</accession>
<comment type="caution">
    <text evidence="1">The sequence shown here is derived from an EMBL/GenBank/DDBJ whole genome shotgun (WGS) entry which is preliminary data.</text>
</comment>
<sequence>MLADLPLIYSVSYPLYGEKRGTYKPKEKGVKSLKSQGSAKIGISCPAIIKVRQSTENVVVQYFPNHKNHENQLEHLRLSESDRAAVAGRLKEGVSEKQFCRILEKKLLLTVAERCLLKKRISIILKGTSILMVILKGMKLMHSKSANNDGHKSKKRKIESILALIDEYELTLEEETSDAFKEDPEFVKDIFEGIVSNRIDKKRKREGQTLRELELWKIRLQIETQRVVGSQSLPSGPKRYVKANETFNVGRQVSSKKPERLPKREYSHEVPNERPPLIWKPGVIMSRCPTCNPNSSQRTDIATNHISAYTAQTESPRLTLIDITFCGKKGRETTLAISLADGQQTTDEALTTQVMIEIEGRSVMTRFIILRKAKGNRTLLGTDCLSSAGLVLNVKNACWYFWDNPNHKYPFGEELDTHTHTPSIAEKMSSNTCQLREGKVNV</sequence>
<evidence type="ECO:0000313" key="2">
    <source>
        <dbReference type="Proteomes" id="UP000887116"/>
    </source>
</evidence>
<proteinExistence type="predicted"/>
<name>A0A8X6FHW9_TRICU</name>
<evidence type="ECO:0000313" key="1">
    <source>
        <dbReference type="EMBL" id="GFQ81100.1"/>
    </source>
</evidence>
<dbReference type="PANTHER" id="PTHR33936:SF24">
    <property type="entry name" value="C2H2-TYPE DOMAIN-CONTAINING PROTEIN"/>
    <property type="match status" value="1"/>
</dbReference>
<dbReference type="PANTHER" id="PTHR33936">
    <property type="entry name" value="PROTEIN CBG17840"/>
    <property type="match status" value="1"/>
</dbReference>
<dbReference type="AlphaFoldDB" id="A0A8X6FHW9"/>
<dbReference type="OrthoDB" id="6779477at2759"/>
<dbReference type="EMBL" id="BMAO01032277">
    <property type="protein sequence ID" value="GFQ81100.1"/>
    <property type="molecule type" value="Genomic_DNA"/>
</dbReference>
<gene>
    <name evidence="1" type="primary">NCL1_18726</name>
    <name evidence="1" type="ORF">TNCT_578261</name>
</gene>
<dbReference type="InterPro" id="IPR052797">
    <property type="entry name" value="RegFact_GeneExpr_CellDeath"/>
</dbReference>
<protein>
    <submittedName>
        <fullName evidence="1">Uncharacterized protein</fullName>
    </submittedName>
</protein>
<organism evidence="1 2">
    <name type="scientific">Trichonephila clavata</name>
    <name type="common">Joro spider</name>
    <name type="synonym">Nephila clavata</name>
    <dbReference type="NCBI Taxonomy" id="2740835"/>
    <lineage>
        <taxon>Eukaryota</taxon>
        <taxon>Metazoa</taxon>
        <taxon>Ecdysozoa</taxon>
        <taxon>Arthropoda</taxon>
        <taxon>Chelicerata</taxon>
        <taxon>Arachnida</taxon>
        <taxon>Araneae</taxon>
        <taxon>Araneomorphae</taxon>
        <taxon>Entelegynae</taxon>
        <taxon>Araneoidea</taxon>
        <taxon>Nephilidae</taxon>
        <taxon>Trichonephila</taxon>
    </lineage>
</organism>
<reference evidence="1" key="1">
    <citation type="submission" date="2020-07" db="EMBL/GenBank/DDBJ databases">
        <title>Multicomponent nature underlies the extraordinary mechanical properties of spider dragline silk.</title>
        <authorList>
            <person name="Kono N."/>
            <person name="Nakamura H."/>
            <person name="Mori M."/>
            <person name="Yoshida Y."/>
            <person name="Ohtoshi R."/>
            <person name="Malay A.D."/>
            <person name="Moran D.A.P."/>
            <person name="Tomita M."/>
            <person name="Numata K."/>
            <person name="Arakawa K."/>
        </authorList>
    </citation>
    <scope>NUCLEOTIDE SEQUENCE</scope>
</reference>